<dbReference type="SUPFAM" id="SSF49265">
    <property type="entry name" value="Fibronectin type III"/>
    <property type="match status" value="1"/>
</dbReference>
<dbReference type="Proteomes" id="UP000261284">
    <property type="component" value="Unassembled WGS sequence"/>
</dbReference>
<feature type="domain" description="Fibronectin type-III" evidence="2">
    <location>
        <begin position="3114"/>
        <end position="3203"/>
    </location>
</feature>
<dbReference type="Pfam" id="PF19081">
    <property type="entry name" value="Ig_7"/>
    <property type="match status" value="25"/>
</dbReference>
<evidence type="ECO:0000256" key="1">
    <source>
        <dbReference type="SAM" id="SignalP"/>
    </source>
</evidence>
<dbReference type="Pfam" id="PF13585">
    <property type="entry name" value="CHU_C"/>
    <property type="match status" value="1"/>
</dbReference>
<dbReference type="InterPro" id="IPR003599">
    <property type="entry name" value="Ig_sub"/>
</dbReference>
<proteinExistence type="predicted"/>
<accession>A0A3E1NE53</accession>
<evidence type="ECO:0000313" key="4">
    <source>
        <dbReference type="Proteomes" id="UP000261284"/>
    </source>
</evidence>
<reference evidence="3 4" key="1">
    <citation type="submission" date="2018-08" db="EMBL/GenBank/DDBJ databases">
        <title>Chitinophagaceae sp. K23C18032701, a novel bacterium isolated from forest soil.</title>
        <authorList>
            <person name="Wang C."/>
        </authorList>
    </citation>
    <scope>NUCLEOTIDE SEQUENCE [LARGE SCALE GENOMIC DNA]</scope>
    <source>
        <strain evidence="3 4">K23C18032701</strain>
    </source>
</reference>
<keyword evidence="4" id="KW-1185">Reference proteome</keyword>
<organism evidence="3 4">
    <name type="scientific">Deminuibacter soli</name>
    <dbReference type="NCBI Taxonomy" id="2291815"/>
    <lineage>
        <taxon>Bacteria</taxon>
        <taxon>Pseudomonadati</taxon>
        <taxon>Bacteroidota</taxon>
        <taxon>Chitinophagia</taxon>
        <taxon>Chitinophagales</taxon>
        <taxon>Chitinophagaceae</taxon>
        <taxon>Deminuibacter</taxon>
    </lineage>
</organism>
<gene>
    <name evidence="3" type="ORF">DXN05_21190</name>
</gene>
<keyword evidence="1" id="KW-0732">Signal</keyword>
<dbReference type="SMART" id="SM00409">
    <property type="entry name" value="IG"/>
    <property type="match status" value="10"/>
</dbReference>
<evidence type="ECO:0000313" key="3">
    <source>
        <dbReference type="EMBL" id="RFM26124.1"/>
    </source>
</evidence>
<dbReference type="PROSITE" id="PS50853">
    <property type="entry name" value="FN3"/>
    <property type="match status" value="1"/>
</dbReference>
<evidence type="ECO:0000259" key="2">
    <source>
        <dbReference type="PROSITE" id="PS50853"/>
    </source>
</evidence>
<feature type="chain" id="PRO_5017535383" description="Fibronectin type-III domain-containing protein" evidence="1">
    <location>
        <begin position="32"/>
        <end position="3294"/>
    </location>
</feature>
<dbReference type="InterPro" id="IPR003961">
    <property type="entry name" value="FN3_dom"/>
</dbReference>
<protein>
    <recommendedName>
        <fullName evidence="2">Fibronectin type-III domain-containing protein</fullName>
    </recommendedName>
</protein>
<dbReference type="SMART" id="SM00060">
    <property type="entry name" value="FN3"/>
    <property type="match status" value="1"/>
</dbReference>
<dbReference type="InterPro" id="IPR013783">
    <property type="entry name" value="Ig-like_fold"/>
</dbReference>
<sequence>MNIYPGRSKNFRKLIACVFIACCSFAVNNLAAQTQYQRVYATTQTTGNSAYIANAALAADGNPQTASTITPPLLLSSAYQQLRFASNVPAGTPVHFKVELDGSLLALLGNSVLRFYSNNTAQGADIPLNSGLLGLQLLKGTNQYEIILTPPAGSNGIRFTINSVITLSGSVKIFDAYYNTAAAGPVNCAGVADELHGVVDPLGIAGALSGVTNPANAIDGNINTYSTLAPLVGALEYTQQTFIFPGISQAGDSIRVRISQPAALLDANLLSDLSIVAYNGADSVGVFNSSNGLLSLRLLAGATNQATLSFAPTAVFDRVQVRFGGVVQALNSLNIHEVQRVIPVPVLAAASVAPVICTGGTVALNATVPAGETVNWYNPDKTLATTGNAYTTPALSASATYYTSASRTGCTNTSDTLPVYIAVKTIPAVPVVAAVSTVCAGKTTTLTVSNPVDSLTYNWYTVPAGGAPVQTGVSFTTPVLTAGTTYYVEASNGTCTSPTRAAVTVDVSTLPGTVAVAQSTVQICAGSTATFTVQTPGTAVTYNWYDAATGGNLVGTGTSFTTPQLAAGTTYYAQGINAAGCTSTTRTQVNVVVNALPVTPVLTNASVNINPGQTATFTVSNPADSISYKWYSTATGGSVLQTGNSFTTPALSATTSYYVEAVNNNSGCTSSARALVTANVINEVVCGYAASQSVTGLGVCLLCNVADGDNAIGSDLTNYSTITTSVGVGGYGQLFKFGNTFYPGDSMSFVLEVPGQLINANLLGGIGVQTYSGNNANGDFIILDSGVVHLQLLNAGSSNLFRATLPVTKSFDGVAVTLQGLNVLSQLRIYGVQAYVGTPKLASGNGLIYANDQQSPVYTGVLCALCAVGNPVLAVDGDTTTYSTITSTLGVASTVGQLLKFPGSFNAGDSIQLDLEIPGQLIGANVLGGLELETYTNNTPNGNPIRLNANTVRLQLLGGGNKFKITVAANHAFNGAVVRIDGVAAVAGNLRVYDAAVSYSSQNVINVCNGSSATLNVIIPTNATINWYTVASGGTPVFTGNSYTTPPVTANTTLYIEASRYGCINPNRTPVNIVPNAIPAAPTPNVTSATICPGDSVKLYPTAPAGVIFKWYSAATGGQPIYTGDTLIAKPATTTTYYVEAVNSGCSSQTRTAVTVNVNAPAADVAVNPTAATIGVGQSASFTATSSTTGTVFNWYAQATGGTPVFTGPTFNTPALTVSTTYYLEAVTPGNCVLATRLVVPVTVAGSNGNPVPCDAATTQTNGVSAGLICVGCGVFNPLLAIDNDTTTGSTLAIVAGLAGSYVQQTLGFPFAGDAGDTVLISITSPASIANVSALGGLQVGSFNGATFNNDLTTVGSGAAITVNLLFGGNTAIIKFVPQQAFDKVQVRLNSGLAGLINTVQVNYAQRIKPAAVPSVNSPAVCQGQAVALSVTGSPNTTFKWYTQASGGSPLFVGSNFQTPALDSTTTYYVESVSATGCAAANRTPVQVSVGAAPAAPAVTNSTLSTCAGNTATAGVQNPDNSFTYTWYTTATGGTAVATGASFTTGALNNDTTFYVQASNAGGCVSSSRTPVHVTVNSQLPPPVVVNGNSANACANSAATLSIQNPQSGVTYNWYSAATGGVLVATGANFTSPVVTADTAYYVEAVNGTNCVSPRTAVAITVIPAPAAPTVAVTPSSAAVNPGDPLSMTATSVTPNVSYNWYLQPSGGVPVFTGGTYSPAGGISATTTYYVEAVSNTGGCVSARTPVTITVNPGVNLSCDVATSESSTNIGVCLLCGVSNPGGAVDTDSTTFSTINVTAGLGGGYEQTLIFPTPSNTGDSLAILLEVPQNLLSLGVLSNIYLHTFNGATDNNDQLNVTDNAIIRVSVVPAGNKFLVKYKPASIFDRVQVELTGLATVAGSVNIYYASRQVAQPVVTVPSVTICSGTTATLNATVSAGAHVEWYAAPVGGTALPGANTDGTVFTTPVLTANTVYYAQAVRNVNGCYNPNRVPVTVLINPAPTAPPVVTANVAVCSGQAATLQVANADASVTYNWYTTATGGTPVAADTSVFVTGALTANATYYVEAVNGTGCFSLTRTAVNVTVNALPVTPVVANNNTVICSGSVTLAISNPDPAVTYNWYNVANGGSIIATGSSFVTPVLTDTTTYYVEAINASQCSAGARTMVTVNVNPLLPPPAVISNAVAVCSGTAASLAVQNPAAGTIYNWYTTATGGTAVLVGEQVTTGPLTANATYYVEAVSSATGCVSSSRTAVNVTVNALPVSPVLANANVSTCAGSAVTLSIQTPAAGTVYKWYDAATSGTLLYTGENFTTPALTASATYYVEAANGSGCISSTRTVATVTVNQVPNIPVIATGSTTSICANSSATLSVANPGNGVVYNWYDAATGGNMVATGSTFATGPLMQTTTYYVEAVGESGCISGARASVTVTVNAVPLPPIVTGNTTVCANSTATLGILLPQPGITYNWYDVATGGTPLFSGTSITTGPLTTSVTYYVEPVNGACAAATRTQVTVTVNTRPDAPVIVNTPVSVCSGKTAALTVSNVQAGVIYTWYDAASGGNVVGEGSSFTTLPLTANVTYYAEAGNGTCTASARTSVDVTVNPLPAVPVIASGSTLTVCSGTTASLQISNAQPGVVYNWYDAPVGGNQVYTGASITTGVLNADVTYYAEAVSAAGCTGSARTAVAITVTTKPGAPVIASGNNTSVCSDATAALAISAPQAGYTYNWYDAATGGNLVFSGTQVTTPALTANTTYYAEAVNGACQSDTRSQVTITVSPRPDIPVVADGGSVTCVQQAGTLSVSNAQSGLTYNWYDAASGGNLVGTGSSLTIPGLTATATYFVEAYNGTCPSASRTSGTITVVSQPAQPVVAAGGTSVCTGAPTVLNVSNPQTGITYNWYDAAAGGNLLSSGSSFTTGAITAAASYYVEASVNSGCRSARTEAQITVTPPPAVPAVAAADVNTCANAGALVQVENPQSGYTYNWYNVAMGGTPLYTGPNYAVTAVTGNTVYYVEAVNPNGCASVARASVNVNIVPALATPVVSNSSPIVCPGSTVTLTASSPGATGYSWYASAAGGTVIASGSSFTTGAITSDTSFYVVANNSNGCNSAVAQAAVTVRKPLPVPVISVAGTTATSVIFAWTAVPGATGYQVSTDSGATFTQPSSGPNGLTHTISGLQPNQSVYLTVRALGNTDCETGVWATPLKGTAANPLGDDVFMPNSFTPNSDGKNDYFKPYGNNIASFELYIFTQFGSEVYHSSDTRGWDGRGNGQIEPVGVYIYVVKIKLNNGTTISKKGDVNLIR</sequence>
<dbReference type="NCBIfam" id="TIGR04131">
    <property type="entry name" value="Bac_Flav_CTERM"/>
    <property type="match status" value="1"/>
</dbReference>
<feature type="signal peptide" evidence="1">
    <location>
        <begin position="1"/>
        <end position="31"/>
    </location>
</feature>
<dbReference type="Gene3D" id="2.60.40.10">
    <property type="entry name" value="Immunoglobulins"/>
    <property type="match status" value="1"/>
</dbReference>
<dbReference type="EMBL" id="QTJU01000011">
    <property type="protein sequence ID" value="RFM26124.1"/>
    <property type="molecule type" value="Genomic_DNA"/>
</dbReference>
<comment type="caution">
    <text evidence="3">The sequence shown here is derived from an EMBL/GenBank/DDBJ whole genome shotgun (WGS) entry which is preliminary data.</text>
</comment>
<dbReference type="CDD" id="cd00063">
    <property type="entry name" value="FN3"/>
    <property type="match status" value="1"/>
</dbReference>
<dbReference type="InterPro" id="IPR026341">
    <property type="entry name" value="T9SS_type_B"/>
</dbReference>
<dbReference type="InterPro" id="IPR044023">
    <property type="entry name" value="Ig_7"/>
</dbReference>
<name>A0A3E1NE53_9BACT</name>
<dbReference type="InterPro" id="IPR036116">
    <property type="entry name" value="FN3_sf"/>
</dbReference>